<dbReference type="Proteomes" id="UP000000493">
    <property type="component" value="Chromosome"/>
</dbReference>
<organism evidence="2 3">
    <name type="scientific">Runella slithyformis (strain ATCC 29530 / DSM 19594 / LMG 11500 / NCIMB 11436 / LSU 4)</name>
    <dbReference type="NCBI Taxonomy" id="761193"/>
    <lineage>
        <taxon>Bacteria</taxon>
        <taxon>Pseudomonadati</taxon>
        <taxon>Bacteroidota</taxon>
        <taxon>Cytophagia</taxon>
        <taxon>Cytophagales</taxon>
        <taxon>Spirosomataceae</taxon>
        <taxon>Runella</taxon>
    </lineage>
</organism>
<reference evidence="2 3" key="2">
    <citation type="journal article" date="2012" name="Stand. Genomic Sci.">
        <title>Complete genome sequence of the aquatic bacterium Runella slithyformis type strain (LSU 4(T)).</title>
        <authorList>
            <person name="Copeland A."/>
            <person name="Zhang X."/>
            <person name="Misra M."/>
            <person name="Lapidus A."/>
            <person name="Nolan M."/>
            <person name="Lucas S."/>
            <person name="Deshpande S."/>
            <person name="Cheng J.F."/>
            <person name="Tapia R."/>
            <person name="Goodwin L.A."/>
            <person name="Pitluck S."/>
            <person name="Liolios K."/>
            <person name="Pagani I."/>
            <person name="Ivanova N."/>
            <person name="Mikhailova N."/>
            <person name="Pati A."/>
            <person name="Chen A."/>
            <person name="Palaniappan K."/>
            <person name="Land M."/>
            <person name="Hauser L."/>
            <person name="Pan C."/>
            <person name="Jeffries C.D."/>
            <person name="Detter J.C."/>
            <person name="Brambilla E.M."/>
            <person name="Rohde M."/>
            <person name="Djao O.D."/>
            <person name="Goker M."/>
            <person name="Sikorski J."/>
            <person name="Tindall B.J."/>
            <person name="Woyke T."/>
            <person name="Bristow J."/>
            <person name="Eisen J.A."/>
            <person name="Markowitz V."/>
            <person name="Hugenholtz P."/>
            <person name="Kyrpides N.C."/>
            <person name="Klenk H.P."/>
            <person name="Mavromatis K."/>
        </authorList>
    </citation>
    <scope>NUCLEOTIDE SEQUENCE [LARGE SCALE GENOMIC DNA]</scope>
    <source>
        <strain evidence="3">ATCC 29530 / DSM 19594 / LMG 11500 / NCIMB 11436 / LSU 4</strain>
    </source>
</reference>
<dbReference type="EMBL" id="CP002859">
    <property type="protein sequence ID" value="AEI47783.1"/>
    <property type="molecule type" value="Genomic_DNA"/>
</dbReference>
<feature type="transmembrane region" description="Helical" evidence="1">
    <location>
        <begin position="93"/>
        <end position="112"/>
    </location>
</feature>
<feature type="transmembrane region" description="Helical" evidence="1">
    <location>
        <begin position="159"/>
        <end position="180"/>
    </location>
</feature>
<feature type="transmembrane region" description="Helical" evidence="1">
    <location>
        <begin position="241"/>
        <end position="262"/>
    </location>
</feature>
<keyword evidence="3" id="KW-1185">Reference proteome</keyword>
<dbReference type="AlphaFoldDB" id="A0A7U3ZIF7"/>
<name>A0A7U3ZIF7_RUNSL</name>
<evidence type="ECO:0008006" key="4">
    <source>
        <dbReference type="Google" id="ProtNLM"/>
    </source>
</evidence>
<evidence type="ECO:0000256" key="1">
    <source>
        <dbReference type="SAM" id="Phobius"/>
    </source>
</evidence>
<gene>
    <name evidence="2" type="ordered locus">Runsl_1357</name>
</gene>
<feature type="transmembrane region" description="Helical" evidence="1">
    <location>
        <begin position="192"/>
        <end position="210"/>
    </location>
</feature>
<accession>A0A7U3ZIF7</accession>
<reference evidence="3" key="1">
    <citation type="submission" date="2011-06" db="EMBL/GenBank/DDBJ databases">
        <title>The complete genome of chromosome of Runella slithyformis DSM 19594.</title>
        <authorList>
            <consortium name="US DOE Joint Genome Institute (JGI-PGF)"/>
            <person name="Lucas S."/>
            <person name="Han J."/>
            <person name="Lapidus A."/>
            <person name="Bruce D."/>
            <person name="Goodwin L."/>
            <person name="Pitluck S."/>
            <person name="Peters L."/>
            <person name="Kyrpides N."/>
            <person name="Mavromatis K."/>
            <person name="Ivanova N."/>
            <person name="Ovchinnikova G."/>
            <person name="Zhang X."/>
            <person name="Misra M."/>
            <person name="Detter J.C."/>
            <person name="Tapia R."/>
            <person name="Han C."/>
            <person name="Land M."/>
            <person name="Hauser L."/>
            <person name="Markowitz V."/>
            <person name="Cheng J.-F."/>
            <person name="Hugenholtz P."/>
            <person name="Woyke T."/>
            <person name="Wu D."/>
            <person name="Tindall B."/>
            <person name="Faehrich R."/>
            <person name="Brambilla E."/>
            <person name="Klenk H.-P."/>
            <person name="Eisen J.A."/>
        </authorList>
    </citation>
    <scope>NUCLEOTIDE SEQUENCE [LARGE SCALE GENOMIC DNA]</scope>
    <source>
        <strain evidence="3">ATCC 29530 / DSM 19594 / LMG 11500 / NCIMB 11436 / LSU 4</strain>
    </source>
</reference>
<feature type="transmembrane region" description="Helical" evidence="1">
    <location>
        <begin position="118"/>
        <end position="138"/>
    </location>
</feature>
<dbReference type="PANTHER" id="PTHR33802:SF1">
    <property type="entry name" value="XK-RELATED PROTEIN"/>
    <property type="match status" value="1"/>
</dbReference>
<keyword evidence="1" id="KW-0812">Transmembrane</keyword>
<feature type="transmembrane region" description="Helical" evidence="1">
    <location>
        <begin position="12"/>
        <end position="31"/>
    </location>
</feature>
<dbReference type="PANTHER" id="PTHR33802">
    <property type="entry name" value="SI:CH211-161H7.5-RELATED"/>
    <property type="match status" value="1"/>
</dbReference>
<evidence type="ECO:0000313" key="2">
    <source>
        <dbReference type="EMBL" id="AEI47783.1"/>
    </source>
</evidence>
<feature type="transmembrane region" description="Helical" evidence="1">
    <location>
        <begin position="217"/>
        <end position="235"/>
    </location>
</feature>
<proteinExistence type="predicted"/>
<keyword evidence="1" id="KW-0472">Membrane</keyword>
<evidence type="ECO:0000313" key="3">
    <source>
        <dbReference type="Proteomes" id="UP000000493"/>
    </source>
</evidence>
<keyword evidence="1" id="KW-1133">Transmembrane helix</keyword>
<feature type="transmembrane region" description="Helical" evidence="1">
    <location>
        <begin position="51"/>
        <end position="72"/>
    </location>
</feature>
<dbReference type="RefSeq" id="WP_013927102.1">
    <property type="nucleotide sequence ID" value="NC_015703.1"/>
</dbReference>
<dbReference type="KEGG" id="rsi:Runsl_1357"/>
<protein>
    <recommendedName>
        <fullName evidence="4">Tryptophan-rich sensory protein</fullName>
    </recommendedName>
</protein>
<sequence>MKAPWNKSAIKAYQIFNWVFFSAMVFVNYLANALPINDKTTGQLSNQYPNLFVPAPITFSIWGVIYLLLLWFCIKQSKSLFSRQADPATAETVSVVGPRFIVTCVLNMVWIFSWHYEYIAFSVFIMVLFLAQLINLNARIHTLTPYLANTSRFTVKAPFGVYLGWICIATVANITALLVYFNPNGWGQSDVFWASAMALVGAIISSYALLKLCNAYIGLAVIWALVGIIIARLDAEVYHRFVVWSAVFGIMIVSASVLAEITGSLFRTKKVKVVGTTDTSTHTTIISNLKS</sequence>